<keyword evidence="2" id="KW-1185">Reference proteome</keyword>
<gene>
    <name evidence="1" type="ORF">O181_051392</name>
</gene>
<evidence type="ECO:0000313" key="1">
    <source>
        <dbReference type="EMBL" id="MBW0511677.1"/>
    </source>
</evidence>
<reference evidence="1" key="1">
    <citation type="submission" date="2021-03" db="EMBL/GenBank/DDBJ databases">
        <title>Draft genome sequence of rust myrtle Austropuccinia psidii MF-1, a brazilian biotype.</title>
        <authorList>
            <person name="Quecine M.C."/>
            <person name="Pachon D.M.R."/>
            <person name="Bonatelli M.L."/>
            <person name="Correr F.H."/>
            <person name="Franceschini L.M."/>
            <person name="Leite T.F."/>
            <person name="Margarido G.R.A."/>
            <person name="Almeida C.A."/>
            <person name="Ferrarezi J.A."/>
            <person name="Labate C.A."/>
        </authorList>
    </citation>
    <scope>NUCLEOTIDE SEQUENCE</scope>
    <source>
        <strain evidence="1">MF-1</strain>
    </source>
</reference>
<dbReference type="AlphaFoldDB" id="A0A9Q3HPJ1"/>
<dbReference type="Proteomes" id="UP000765509">
    <property type="component" value="Unassembled WGS sequence"/>
</dbReference>
<sequence length="139" mass="15506">MCICICKHCSTQTHSPPEGDRKGAAFTPFHYKWHIKKLKSAIELKSLPNIRTSESGSECPQIVLDQIFPADYSQLTQITFSTPQGANSTSQKPYSSSQNLPIQALGMIISAILSLRYDIVVFHTIFFHQAQAHNTPSQQ</sequence>
<accession>A0A9Q3HPJ1</accession>
<organism evidence="1 2">
    <name type="scientific">Austropuccinia psidii MF-1</name>
    <dbReference type="NCBI Taxonomy" id="1389203"/>
    <lineage>
        <taxon>Eukaryota</taxon>
        <taxon>Fungi</taxon>
        <taxon>Dikarya</taxon>
        <taxon>Basidiomycota</taxon>
        <taxon>Pucciniomycotina</taxon>
        <taxon>Pucciniomycetes</taxon>
        <taxon>Pucciniales</taxon>
        <taxon>Sphaerophragmiaceae</taxon>
        <taxon>Austropuccinia</taxon>
    </lineage>
</organism>
<proteinExistence type="predicted"/>
<protein>
    <submittedName>
        <fullName evidence="1">Uncharacterized protein</fullName>
    </submittedName>
</protein>
<name>A0A9Q3HPJ1_9BASI</name>
<comment type="caution">
    <text evidence="1">The sequence shown here is derived from an EMBL/GenBank/DDBJ whole genome shotgun (WGS) entry which is preliminary data.</text>
</comment>
<dbReference type="EMBL" id="AVOT02022326">
    <property type="protein sequence ID" value="MBW0511677.1"/>
    <property type="molecule type" value="Genomic_DNA"/>
</dbReference>
<evidence type="ECO:0000313" key="2">
    <source>
        <dbReference type="Proteomes" id="UP000765509"/>
    </source>
</evidence>